<reference evidence="15 16" key="1">
    <citation type="submission" date="2020-08" db="EMBL/GenBank/DDBJ databases">
        <title>Genomic Encyclopedia of Type Strains, Phase IV (KMG-IV): sequencing the most valuable type-strain genomes for metagenomic binning, comparative biology and taxonomic classification.</title>
        <authorList>
            <person name="Goeker M."/>
        </authorList>
    </citation>
    <scope>NUCLEOTIDE SEQUENCE [LARGE SCALE GENOMIC DNA]</scope>
    <source>
        <strain evidence="15 16">DSM 12251</strain>
    </source>
</reference>
<keyword evidence="9" id="KW-0010">Activator</keyword>
<evidence type="ECO:0000256" key="9">
    <source>
        <dbReference type="ARBA" id="ARBA00023159"/>
    </source>
</evidence>
<protein>
    <recommendedName>
        <fullName evidence="4">Transcriptional regulator MntR</fullName>
    </recommendedName>
    <alternativeName>
        <fullName evidence="13">Manganese transport regulator</fullName>
    </alternativeName>
</protein>
<evidence type="ECO:0000256" key="7">
    <source>
        <dbReference type="ARBA" id="ARBA00023015"/>
    </source>
</evidence>
<keyword evidence="16" id="KW-1185">Reference proteome</keyword>
<dbReference type="PROSITE" id="PS50944">
    <property type="entry name" value="HTH_DTXR"/>
    <property type="match status" value="1"/>
</dbReference>
<keyword evidence="7" id="KW-0805">Transcription regulation</keyword>
<dbReference type="InterPro" id="IPR036388">
    <property type="entry name" value="WH-like_DNA-bd_sf"/>
</dbReference>
<evidence type="ECO:0000256" key="11">
    <source>
        <dbReference type="ARBA" id="ARBA00023211"/>
    </source>
</evidence>
<dbReference type="GO" id="GO:0046914">
    <property type="term" value="F:transition metal ion binding"/>
    <property type="evidence" value="ECO:0007669"/>
    <property type="project" value="InterPro"/>
</dbReference>
<dbReference type="InterPro" id="IPR036390">
    <property type="entry name" value="WH_DNA-bd_sf"/>
</dbReference>
<keyword evidence="10" id="KW-0804">Transcription</keyword>
<dbReference type="AlphaFoldDB" id="A0A7W7YPX9"/>
<dbReference type="GO" id="GO:0003700">
    <property type="term" value="F:DNA-binding transcription factor activity"/>
    <property type="evidence" value="ECO:0007669"/>
    <property type="project" value="InterPro"/>
</dbReference>
<evidence type="ECO:0000256" key="3">
    <source>
        <dbReference type="ARBA" id="ARBA00011738"/>
    </source>
</evidence>
<evidence type="ECO:0000256" key="10">
    <source>
        <dbReference type="ARBA" id="ARBA00023163"/>
    </source>
</evidence>
<organism evidence="15 16">
    <name type="scientific">Prosthecobacter dejongeii</name>
    <dbReference type="NCBI Taxonomy" id="48465"/>
    <lineage>
        <taxon>Bacteria</taxon>
        <taxon>Pseudomonadati</taxon>
        <taxon>Verrucomicrobiota</taxon>
        <taxon>Verrucomicrobiia</taxon>
        <taxon>Verrucomicrobiales</taxon>
        <taxon>Verrucomicrobiaceae</taxon>
        <taxon>Prosthecobacter</taxon>
    </lineage>
</organism>
<keyword evidence="8" id="KW-0238">DNA-binding</keyword>
<comment type="caution">
    <text evidence="15">The sequence shown here is derived from an EMBL/GenBank/DDBJ whole genome shotgun (WGS) entry which is preliminary data.</text>
</comment>
<dbReference type="InterPro" id="IPR036421">
    <property type="entry name" value="Fe_dep_repressor_sf"/>
</dbReference>
<dbReference type="GO" id="GO:0046983">
    <property type="term" value="F:protein dimerization activity"/>
    <property type="evidence" value="ECO:0007669"/>
    <property type="project" value="InterPro"/>
</dbReference>
<dbReference type="InterPro" id="IPR001367">
    <property type="entry name" value="Fe_dep_repressor"/>
</dbReference>
<evidence type="ECO:0000256" key="2">
    <source>
        <dbReference type="ARBA" id="ARBA00007871"/>
    </source>
</evidence>
<evidence type="ECO:0000256" key="1">
    <source>
        <dbReference type="ARBA" id="ARBA00004496"/>
    </source>
</evidence>
<dbReference type="EMBL" id="JACHIF010000012">
    <property type="protein sequence ID" value="MBB5040183.1"/>
    <property type="molecule type" value="Genomic_DNA"/>
</dbReference>
<dbReference type="FunFam" id="1.10.10.10:FF:000189">
    <property type="entry name" value="HTH-type transcriptional regulator MntR"/>
    <property type="match status" value="1"/>
</dbReference>
<dbReference type="InterPro" id="IPR022689">
    <property type="entry name" value="Iron_dep_repressor"/>
</dbReference>
<dbReference type="PANTHER" id="PTHR33238">
    <property type="entry name" value="IRON (METAL) DEPENDENT REPRESSOR, DTXR FAMILY"/>
    <property type="match status" value="1"/>
</dbReference>
<evidence type="ECO:0000259" key="14">
    <source>
        <dbReference type="PROSITE" id="PS50944"/>
    </source>
</evidence>
<evidence type="ECO:0000313" key="15">
    <source>
        <dbReference type="EMBL" id="MBB5040183.1"/>
    </source>
</evidence>
<dbReference type="GO" id="GO:0005737">
    <property type="term" value="C:cytoplasm"/>
    <property type="evidence" value="ECO:0007669"/>
    <property type="project" value="UniProtKB-SubCell"/>
</dbReference>
<feature type="domain" description="HTH dtxR-type" evidence="14">
    <location>
        <begin position="30"/>
        <end position="90"/>
    </location>
</feature>
<dbReference type="Proteomes" id="UP000534294">
    <property type="component" value="Unassembled WGS sequence"/>
</dbReference>
<dbReference type="PANTHER" id="PTHR33238:SF11">
    <property type="entry name" value="TRANSCRIPTIONAL REGULATOR MNTR"/>
    <property type="match status" value="1"/>
</dbReference>
<evidence type="ECO:0000313" key="16">
    <source>
        <dbReference type="Proteomes" id="UP000534294"/>
    </source>
</evidence>
<evidence type="ECO:0000256" key="12">
    <source>
        <dbReference type="ARBA" id="ARBA00025185"/>
    </source>
</evidence>
<dbReference type="SMART" id="SM00529">
    <property type="entry name" value="HTH_DTXR"/>
    <property type="match status" value="1"/>
</dbReference>
<dbReference type="InterPro" id="IPR050536">
    <property type="entry name" value="DtxR_MntR_Metal-Reg"/>
</dbReference>
<dbReference type="InterPro" id="IPR022687">
    <property type="entry name" value="HTH_DTXR"/>
</dbReference>
<evidence type="ECO:0000256" key="8">
    <source>
        <dbReference type="ARBA" id="ARBA00023125"/>
    </source>
</evidence>
<dbReference type="GO" id="GO:0003677">
    <property type="term" value="F:DNA binding"/>
    <property type="evidence" value="ECO:0007669"/>
    <property type="project" value="UniProtKB-KW"/>
</dbReference>
<comment type="function">
    <text evidence="12">In the presence of manganese, represses expression of mntH and mntS. Up-regulates expression of mntP.</text>
</comment>
<comment type="subunit">
    <text evidence="3">Homodimer.</text>
</comment>
<keyword evidence="11" id="KW-0464">Manganese</keyword>
<dbReference type="SUPFAM" id="SSF46785">
    <property type="entry name" value="Winged helix' DNA-binding domain"/>
    <property type="match status" value="1"/>
</dbReference>
<dbReference type="SUPFAM" id="SSF47979">
    <property type="entry name" value="Iron-dependent repressor protein, dimerization domain"/>
    <property type="match status" value="1"/>
</dbReference>
<name>A0A7W7YPX9_9BACT</name>
<dbReference type="NCBIfam" id="NF003025">
    <property type="entry name" value="PRK03902.1"/>
    <property type="match status" value="1"/>
</dbReference>
<accession>A0A7W7YPX9</accession>
<dbReference type="Pfam" id="PF02742">
    <property type="entry name" value="Fe_dep_repr_C"/>
    <property type="match status" value="1"/>
</dbReference>
<comment type="similarity">
    <text evidence="2">Belongs to the DtxR/MntR family.</text>
</comment>
<keyword evidence="5" id="KW-0963">Cytoplasm</keyword>
<dbReference type="Gene3D" id="1.10.60.10">
    <property type="entry name" value="Iron dependent repressor, metal binding and dimerisation domain"/>
    <property type="match status" value="1"/>
</dbReference>
<evidence type="ECO:0000256" key="5">
    <source>
        <dbReference type="ARBA" id="ARBA00022490"/>
    </source>
</evidence>
<evidence type="ECO:0000256" key="4">
    <source>
        <dbReference type="ARBA" id="ARBA00022386"/>
    </source>
</evidence>
<dbReference type="RefSeq" id="WP_246431159.1">
    <property type="nucleotide sequence ID" value="NZ_JACHIF010000012.1"/>
</dbReference>
<comment type="subcellular location">
    <subcellularLocation>
        <location evidence="1">Cytoplasm</location>
    </subcellularLocation>
</comment>
<evidence type="ECO:0000256" key="6">
    <source>
        <dbReference type="ARBA" id="ARBA00022491"/>
    </source>
</evidence>
<dbReference type="Gene3D" id="1.10.10.10">
    <property type="entry name" value="Winged helix-like DNA-binding domain superfamily/Winged helix DNA-binding domain"/>
    <property type="match status" value="1"/>
</dbReference>
<dbReference type="Pfam" id="PF01325">
    <property type="entry name" value="Fe_dep_repress"/>
    <property type="match status" value="1"/>
</dbReference>
<gene>
    <name evidence="15" type="ORF">HNQ64_004464</name>
</gene>
<evidence type="ECO:0000256" key="13">
    <source>
        <dbReference type="ARBA" id="ARBA00032593"/>
    </source>
</evidence>
<keyword evidence="6" id="KW-0678">Repressor</keyword>
<proteinExistence type="inferred from homology"/>
<sequence>MEIHFSFLLPAAMGAAMPAKRKEPTAHVHSPAIEDYLEQIHNLIEGKGYARVVDIAQNLSISQASVTNMIQKLDAEGYLVYERYRGVILTEEGRKIGQEIARRHEVLTRLLSTFGLDADTVHHDVEGMEHHISRQTLDVLTLLMEELEGNPELLKKLKRKMTRP</sequence>